<evidence type="ECO:0000313" key="6">
    <source>
        <dbReference type="EMBL" id="KAE9141673.1"/>
    </source>
</evidence>
<keyword evidence="1" id="KW-0812">Transmembrane</keyword>
<dbReference type="EMBL" id="QXFW01000735">
    <property type="protein sequence ID" value="KAE9004198.1"/>
    <property type="molecule type" value="Genomic_DNA"/>
</dbReference>
<dbReference type="Proteomes" id="UP000460718">
    <property type="component" value="Unassembled WGS sequence"/>
</dbReference>
<evidence type="ECO:0000313" key="8">
    <source>
        <dbReference type="EMBL" id="KAE9221867.1"/>
    </source>
</evidence>
<dbReference type="Proteomes" id="UP000433483">
    <property type="component" value="Unassembled WGS sequence"/>
</dbReference>
<protein>
    <submittedName>
        <fullName evidence="5">Uncharacterized protein</fullName>
    </submittedName>
</protein>
<name>A0A6A3RVT0_9STRA</name>
<dbReference type="EMBL" id="QXGC01000762">
    <property type="protein sequence ID" value="KAE9221867.1"/>
    <property type="molecule type" value="Genomic_DNA"/>
</dbReference>
<evidence type="ECO:0000313" key="14">
    <source>
        <dbReference type="Proteomes" id="UP000440367"/>
    </source>
</evidence>
<evidence type="ECO:0000313" key="10">
    <source>
        <dbReference type="EMBL" id="KAE9303772.1"/>
    </source>
</evidence>
<evidence type="ECO:0000313" key="2">
    <source>
        <dbReference type="EMBL" id="KAE8935064.1"/>
    </source>
</evidence>
<dbReference type="Proteomes" id="UP000429523">
    <property type="component" value="Unassembled WGS sequence"/>
</dbReference>
<feature type="transmembrane region" description="Helical" evidence="1">
    <location>
        <begin position="253"/>
        <end position="278"/>
    </location>
</feature>
<dbReference type="EMBL" id="QXGB01000766">
    <property type="protein sequence ID" value="KAE9204820.1"/>
    <property type="molecule type" value="Genomic_DNA"/>
</dbReference>
<comment type="caution">
    <text evidence="5">The sequence shown here is derived from an EMBL/GenBank/DDBJ whole genome shotgun (WGS) entry which is preliminary data.</text>
</comment>
<evidence type="ECO:0000313" key="5">
    <source>
        <dbReference type="EMBL" id="KAE9104648.1"/>
    </source>
</evidence>
<dbReference type="Proteomes" id="UP000440367">
    <property type="component" value="Unassembled WGS sequence"/>
</dbReference>
<evidence type="ECO:0000313" key="13">
    <source>
        <dbReference type="Proteomes" id="UP000437068"/>
    </source>
</evidence>
<dbReference type="AlphaFoldDB" id="A0A6A3RVT0"/>
<evidence type="ECO:0000313" key="9">
    <source>
        <dbReference type="EMBL" id="KAE9223523.1"/>
    </source>
</evidence>
<feature type="transmembrane region" description="Helical" evidence="1">
    <location>
        <begin position="327"/>
        <end position="347"/>
    </location>
</feature>
<evidence type="ECO:0000313" key="15">
    <source>
        <dbReference type="Proteomes" id="UP000440732"/>
    </source>
</evidence>
<dbReference type="Proteomes" id="UP000441208">
    <property type="component" value="Unassembled WGS sequence"/>
</dbReference>
<evidence type="ECO:0000313" key="17">
    <source>
        <dbReference type="Proteomes" id="UP000460718"/>
    </source>
</evidence>
<dbReference type="Proteomes" id="UP000440732">
    <property type="component" value="Unassembled WGS sequence"/>
</dbReference>
<feature type="transmembrane region" description="Helical" evidence="1">
    <location>
        <begin position="32"/>
        <end position="54"/>
    </location>
</feature>
<dbReference type="Proteomes" id="UP000476176">
    <property type="component" value="Unassembled WGS sequence"/>
</dbReference>
<dbReference type="EMBL" id="QXGF01000841">
    <property type="protein sequence ID" value="KAE8935064.1"/>
    <property type="molecule type" value="Genomic_DNA"/>
</dbReference>
<proteinExistence type="predicted"/>
<evidence type="ECO:0000313" key="12">
    <source>
        <dbReference type="Proteomes" id="UP000433483"/>
    </source>
</evidence>
<accession>A0A6A3RVT0</accession>
<sequence length="427" mass="47204">MDPSVTSYSSHSLRAQLQEPLPSKTIATKGRFFVLLVTLAASTLLLSFIFYSILVGHSRWSVYLLQVCQGVALLEKSWWHYRIRERFLAPLETAVTSIFGHGDLERPRPARTQYERELLERMEPKTYAIARFTDRWMKDVRGAEVTVALVAASAAAGVSSIVVAYVESTVVTCAAVGTFVAVASACFAPTPSDGVAIFVHEGTLTVTAMSTMIAHYTGSETEMAILDYLFVALAGWVIIIISRIIATKKVLECFLMATLDTVAMLHVTVIMVEVVDFVEHPLASNLPREFAAFFVTVASAELGHFLFDVVTTQRRARCFRRWKLSGVADFITSVLFGTAGMLAWMLRIAPTSVNAWNIIALVGAAALSQLGRSFMTLIHETAWAPPLNRTTFTIWNNGIMELMNPFLIGWIVFHPYAKTILEGADSY</sequence>
<organism evidence="5 16">
    <name type="scientific">Phytophthora fragariae</name>
    <dbReference type="NCBI Taxonomy" id="53985"/>
    <lineage>
        <taxon>Eukaryota</taxon>
        <taxon>Sar</taxon>
        <taxon>Stramenopiles</taxon>
        <taxon>Oomycota</taxon>
        <taxon>Peronosporomycetes</taxon>
        <taxon>Peronosporales</taxon>
        <taxon>Peronosporaceae</taxon>
        <taxon>Phytophthora</taxon>
    </lineage>
</organism>
<dbReference type="EMBL" id="QXFZ01000792">
    <property type="protein sequence ID" value="KAE9104648.1"/>
    <property type="molecule type" value="Genomic_DNA"/>
</dbReference>
<evidence type="ECO:0000313" key="16">
    <source>
        <dbReference type="Proteomes" id="UP000441208"/>
    </source>
</evidence>
<dbReference type="Proteomes" id="UP000488956">
    <property type="component" value="Unassembled WGS sequence"/>
</dbReference>
<evidence type="ECO:0000313" key="7">
    <source>
        <dbReference type="EMBL" id="KAE9204820.1"/>
    </source>
</evidence>
<reference evidence="11 12" key="1">
    <citation type="submission" date="2018-08" db="EMBL/GenBank/DDBJ databases">
        <title>Genomic investigation of the strawberry pathogen Phytophthora fragariae indicates pathogenicity is determined by transcriptional variation in three key races.</title>
        <authorList>
            <person name="Adams T.M."/>
            <person name="Armitage A.D."/>
            <person name="Sobczyk M.K."/>
            <person name="Bates H.J."/>
            <person name="Dunwell J.M."/>
            <person name="Nellist C.F."/>
            <person name="Harrison R.J."/>
        </authorList>
    </citation>
    <scope>NUCLEOTIDE SEQUENCE [LARGE SCALE GENOMIC DNA]</scope>
    <source>
        <strain evidence="10 13">A4</strain>
        <strain evidence="9 14">BC-1</strain>
        <strain evidence="8 18">BC-23</strain>
        <strain evidence="7 12">NOV-27</strain>
        <strain evidence="6 15">NOV-5</strain>
        <strain evidence="5 16">NOV-71</strain>
        <strain evidence="2 11">NOV-9</strain>
        <strain evidence="4 19">ONT-3</strain>
        <strain evidence="3 17">SCRP245</strain>
    </source>
</reference>
<feature type="transmembrane region" description="Helical" evidence="1">
    <location>
        <begin position="169"/>
        <end position="188"/>
    </location>
</feature>
<feature type="transmembrane region" description="Helical" evidence="1">
    <location>
        <begin position="145"/>
        <end position="163"/>
    </location>
</feature>
<feature type="transmembrane region" description="Helical" evidence="1">
    <location>
        <begin position="195"/>
        <end position="216"/>
    </location>
</feature>
<feature type="transmembrane region" description="Helical" evidence="1">
    <location>
        <begin position="353"/>
        <end position="370"/>
    </location>
</feature>
<keyword evidence="1" id="KW-0472">Membrane</keyword>
<gene>
    <name evidence="10" type="ORF">PF001_g13393</name>
    <name evidence="9" type="ORF">PF002_g14946</name>
    <name evidence="8" type="ORF">PF004_g12931</name>
    <name evidence="7" type="ORF">PF005_g13650</name>
    <name evidence="6" type="ORF">PF006_g13095</name>
    <name evidence="5" type="ORF">PF007_g13982</name>
    <name evidence="2" type="ORF">PF009_g14968</name>
    <name evidence="4" type="ORF">PF010_g13310</name>
    <name evidence="3" type="ORF">PF011_g12557</name>
</gene>
<evidence type="ECO:0000313" key="4">
    <source>
        <dbReference type="EMBL" id="KAE9104641.1"/>
    </source>
</evidence>
<dbReference type="EMBL" id="QXFX01000776">
    <property type="protein sequence ID" value="KAE9104641.1"/>
    <property type="molecule type" value="Genomic_DNA"/>
</dbReference>
<evidence type="ECO:0000313" key="3">
    <source>
        <dbReference type="EMBL" id="KAE9004198.1"/>
    </source>
</evidence>
<keyword evidence="12" id="KW-1185">Reference proteome</keyword>
<feature type="transmembrane region" description="Helical" evidence="1">
    <location>
        <begin position="290"/>
        <end position="307"/>
    </location>
</feature>
<evidence type="ECO:0000256" key="1">
    <source>
        <dbReference type="SAM" id="Phobius"/>
    </source>
</evidence>
<evidence type="ECO:0000313" key="11">
    <source>
        <dbReference type="Proteomes" id="UP000429523"/>
    </source>
</evidence>
<dbReference type="OrthoDB" id="123619at2759"/>
<dbReference type="EMBL" id="QXGD01000818">
    <property type="protein sequence ID" value="KAE9223523.1"/>
    <property type="molecule type" value="Genomic_DNA"/>
</dbReference>
<keyword evidence="1" id="KW-1133">Transmembrane helix</keyword>
<dbReference type="Proteomes" id="UP000437068">
    <property type="component" value="Unassembled WGS sequence"/>
</dbReference>
<evidence type="ECO:0000313" key="18">
    <source>
        <dbReference type="Proteomes" id="UP000476176"/>
    </source>
</evidence>
<feature type="transmembrane region" description="Helical" evidence="1">
    <location>
        <begin position="228"/>
        <end position="246"/>
    </location>
</feature>
<evidence type="ECO:0000313" key="19">
    <source>
        <dbReference type="Proteomes" id="UP000488956"/>
    </source>
</evidence>
<dbReference type="EMBL" id="QXGA01000765">
    <property type="protein sequence ID" value="KAE9141673.1"/>
    <property type="molecule type" value="Genomic_DNA"/>
</dbReference>
<dbReference type="EMBL" id="QXGE01000786">
    <property type="protein sequence ID" value="KAE9303772.1"/>
    <property type="molecule type" value="Genomic_DNA"/>
</dbReference>